<dbReference type="InterPro" id="IPR015421">
    <property type="entry name" value="PyrdxlP-dep_Trfase_major"/>
</dbReference>
<dbReference type="PROSITE" id="PS00600">
    <property type="entry name" value="AA_TRANSFER_CLASS_3"/>
    <property type="match status" value="1"/>
</dbReference>
<dbReference type="RefSeq" id="WP_014809965.1">
    <property type="nucleotide sequence ID" value="NC_018025.1"/>
</dbReference>
<dbReference type="eggNOG" id="COG0160">
    <property type="taxonomic scope" value="Bacteria"/>
</dbReference>
<dbReference type="AlphaFoldDB" id="I4C5I1"/>
<keyword evidence="3 7" id="KW-0032">Aminotransferase</keyword>
<evidence type="ECO:0000313" key="8">
    <source>
        <dbReference type="Proteomes" id="UP000006055"/>
    </source>
</evidence>
<evidence type="ECO:0000256" key="5">
    <source>
        <dbReference type="ARBA" id="ARBA00022898"/>
    </source>
</evidence>
<dbReference type="CDD" id="cd00610">
    <property type="entry name" value="OAT_like"/>
    <property type="match status" value="1"/>
</dbReference>
<dbReference type="FunFam" id="3.40.640.10:FF:000013">
    <property type="entry name" value="4-aminobutyrate aminotransferase"/>
    <property type="match status" value="1"/>
</dbReference>
<dbReference type="PANTHER" id="PTHR11986">
    <property type="entry name" value="AMINOTRANSFERASE CLASS III"/>
    <property type="match status" value="1"/>
</dbReference>
<keyword evidence="8" id="KW-1185">Reference proteome</keyword>
<dbReference type="InterPro" id="IPR004632">
    <property type="entry name" value="4NH2But_aminotransferase_bac"/>
</dbReference>
<dbReference type="OrthoDB" id="9801834at2"/>
<dbReference type="Gene3D" id="3.40.640.10">
    <property type="entry name" value="Type I PLP-dependent aspartate aminotransferase-like (Major domain)"/>
    <property type="match status" value="1"/>
</dbReference>
<dbReference type="Proteomes" id="UP000006055">
    <property type="component" value="Chromosome"/>
</dbReference>
<dbReference type="InterPro" id="IPR005814">
    <property type="entry name" value="Aminotrans_3"/>
</dbReference>
<dbReference type="InterPro" id="IPR049704">
    <property type="entry name" value="Aminotrans_3_PPA_site"/>
</dbReference>
<dbReference type="NCBIfam" id="TIGR00700">
    <property type="entry name" value="GABAtrnsam"/>
    <property type="match status" value="1"/>
</dbReference>
<dbReference type="Pfam" id="PF00202">
    <property type="entry name" value="Aminotran_3"/>
    <property type="match status" value="1"/>
</dbReference>
<dbReference type="GO" id="GO:0009448">
    <property type="term" value="P:gamma-aminobutyric acid metabolic process"/>
    <property type="evidence" value="ECO:0007669"/>
    <property type="project" value="InterPro"/>
</dbReference>
<dbReference type="PIRSF" id="PIRSF000521">
    <property type="entry name" value="Transaminase_4ab_Lys_Orn"/>
    <property type="match status" value="1"/>
</dbReference>
<evidence type="ECO:0000256" key="3">
    <source>
        <dbReference type="ARBA" id="ARBA00022576"/>
    </source>
</evidence>
<protein>
    <submittedName>
        <fullName evidence="7">4-aminobutyrate aminotransferase</fullName>
    </submittedName>
</protein>
<dbReference type="GO" id="GO:0034386">
    <property type="term" value="F:4-aminobutyrate:2-oxoglutarate transaminase activity"/>
    <property type="evidence" value="ECO:0007669"/>
    <property type="project" value="InterPro"/>
</dbReference>
<dbReference type="InterPro" id="IPR015422">
    <property type="entry name" value="PyrdxlP-dep_Trfase_small"/>
</dbReference>
<accession>I4C5I1</accession>
<dbReference type="GO" id="GO:0030170">
    <property type="term" value="F:pyridoxal phosphate binding"/>
    <property type="evidence" value="ECO:0007669"/>
    <property type="project" value="InterPro"/>
</dbReference>
<dbReference type="EMBL" id="CP003360">
    <property type="protein sequence ID" value="AFM24822.1"/>
    <property type="molecule type" value="Genomic_DNA"/>
</dbReference>
<dbReference type="InterPro" id="IPR050103">
    <property type="entry name" value="Class-III_PLP-dep_AT"/>
</dbReference>
<evidence type="ECO:0000256" key="2">
    <source>
        <dbReference type="ARBA" id="ARBA00008954"/>
    </source>
</evidence>
<evidence type="ECO:0000256" key="4">
    <source>
        <dbReference type="ARBA" id="ARBA00022679"/>
    </source>
</evidence>
<comment type="similarity">
    <text evidence="2 6">Belongs to the class-III pyridoxal-phosphate-dependent aminotransferase family.</text>
</comment>
<keyword evidence="4 7" id="KW-0808">Transferase</keyword>
<reference evidence="8" key="1">
    <citation type="submission" date="2012-06" db="EMBL/GenBank/DDBJ databases">
        <title>Complete sequence of chromosome of Desulfomonile tiedjei DSM 6799.</title>
        <authorList>
            <person name="Lucas S."/>
            <person name="Copeland A."/>
            <person name="Lapidus A."/>
            <person name="Glavina del Rio T."/>
            <person name="Dalin E."/>
            <person name="Tice H."/>
            <person name="Bruce D."/>
            <person name="Goodwin L."/>
            <person name="Pitluck S."/>
            <person name="Peters L."/>
            <person name="Ovchinnikova G."/>
            <person name="Zeytun A."/>
            <person name="Lu M."/>
            <person name="Kyrpides N."/>
            <person name="Mavromatis K."/>
            <person name="Ivanova N."/>
            <person name="Brettin T."/>
            <person name="Detter J.C."/>
            <person name="Han C."/>
            <person name="Larimer F."/>
            <person name="Land M."/>
            <person name="Hauser L."/>
            <person name="Markowitz V."/>
            <person name="Cheng J.-F."/>
            <person name="Hugenholtz P."/>
            <person name="Woyke T."/>
            <person name="Wu D."/>
            <person name="Spring S."/>
            <person name="Schroeder M."/>
            <person name="Brambilla E."/>
            <person name="Klenk H.-P."/>
            <person name="Eisen J.A."/>
        </authorList>
    </citation>
    <scope>NUCLEOTIDE SEQUENCE [LARGE SCALE GENOMIC DNA]</scope>
    <source>
        <strain evidence="8">ATCC 49306 / DSM 6799 / DCB-1</strain>
    </source>
</reference>
<dbReference type="PATRIC" id="fig|706587.4.peg.2438"/>
<name>I4C5I1_DESTA</name>
<comment type="cofactor">
    <cofactor evidence="1">
        <name>pyridoxal 5'-phosphate</name>
        <dbReference type="ChEBI" id="CHEBI:597326"/>
    </cofactor>
</comment>
<dbReference type="PANTHER" id="PTHR11986:SF58">
    <property type="entry name" value="LEUCINE_METHIONINE RACEMASE"/>
    <property type="match status" value="1"/>
</dbReference>
<dbReference type="KEGG" id="dti:Desti_2123"/>
<sequence>MLNKSNTELLEERFSEVPRGPFYVTPYFVSRAKGAEIWDVEGKRYLDFAGGIGVNNVGHCNEQVVAAIKDQADQFLHTCFHIVMYEPYLELASRLNRLTPGDFEKKTILVNSGAEGVENAVKVARGHTGRPAIIVFEDAFHGRTLLTMTMTSKVKPYKFRFGPFAPEIYRMPYAYCYRCAFGLTYPNCDVYCAHHFESFLLNHVAAEETAAMVVEPVLGEGGFVAPPREYFSILFESCKKRGIVFVADEIQSGICRTGKLFAIEHYGIAPDIIITAKSLAGGMPLAAVTGRAEIMEQPQVGGLGGTYSGNPVSCRAALAVLDFVEEQDLSARAEKIGEIIQQRFHKMSERFPLIGDVRGLGAMTALELVKDRKTKEPAHEEARKIVSYAHEHGLIILACGRFSNVIRTLMPLVITDEQLEEGLDILEEALAAVSCA</sequence>
<organism evidence="7 8">
    <name type="scientific">Desulfomonile tiedjei (strain ATCC 49306 / DSM 6799 / DCB-1)</name>
    <dbReference type="NCBI Taxonomy" id="706587"/>
    <lineage>
        <taxon>Bacteria</taxon>
        <taxon>Pseudomonadati</taxon>
        <taxon>Thermodesulfobacteriota</taxon>
        <taxon>Desulfomonilia</taxon>
        <taxon>Desulfomonilales</taxon>
        <taxon>Desulfomonilaceae</taxon>
        <taxon>Desulfomonile</taxon>
    </lineage>
</organism>
<dbReference type="InterPro" id="IPR015424">
    <property type="entry name" value="PyrdxlP-dep_Trfase"/>
</dbReference>
<dbReference type="STRING" id="706587.Desti_2123"/>
<dbReference type="HOGENOM" id="CLU_016922_10_0_7"/>
<dbReference type="SUPFAM" id="SSF53383">
    <property type="entry name" value="PLP-dependent transferases"/>
    <property type="match status" value="1"/>
</dbReference>
<dbReference type="Gene3D" id="3.90.1150.10">
    <property type="entry name" value="Aspartate Aminotransferase, domain 1"/>
    <property type="match status" value="1"/>
</dbReference>
<proteinExistence type="inferred from homology"/>
<gene>
    <name evidence="7" type="ordered locus">Desti_2123</name>
</gene>
<evidence type="ECO:0000256" key="1">
    <source>
        <dbReference type="ARBA" id="ARBA00001933"/>
    </source>
</evidence>
<evidence type="ECO:0000256" key="6">
    <source>
        <dbReference type="RuleBase" id="RU003560"/>
    </source>
</evidence>
<evidence type="ECO:0000313" key="7">
    <source>
        <dbReference type="EMBL" id="AFM24822.1"/>
    </source>
</evidence>
<dbReference type="GO" id="GO:0042802">
    <property type="term" value="F:identical protein binding"/>
    <property type="evidence" value="ECO:0007669"/>
    <property type="project" value="TreeGrafter"/>
</dbReference>
<keyword evidence="5 6" id="KW-0663">Pyridoxal phosphate</keyword>